<dbReference type="SUPFAM" id="SSF57716">
    <property type="entry name" value="Glucocorticoid receptor-like (DNA-binding domain)"/>
    <property type="match status" value="1"/>
</dbReference>
<reference evidence="7" key="1">
    <citation type="journal article" date="2019" name="Int. J. Syst. Evol. Microbiol.">
        <title>The Global Catalogue of Microorganisms (GCM) 10K type strain sequencing project: providing services to taxonomists for standard genome sequencing and annotation.</title>
        <authorList>
            <consortium name="The Broad Institute Genomics Platform"/>
            <consortium name="The Broad Institute Genome Sequencing Center for Infectious Disease"/>
            <person name="Wu L."/>
            <person name="Ma J."/>
        </authorList>
    </citation>
    <scope>NUCLEOTIDE SEQUENCE [LARGE SCALE GENOMIC DNA]</scope>
    <source>
        <strain evidence="7">KCTC 3950</strain>
    </source>
</reference>
<dbReference type="Gene3D" id="1.20.120.910">
    <property type="entry name" value="DksA, coiled-coil domain"/>
    <property type="match status" value="1"/>
</dbReference>
<feature type="domain" description="Zinc finger DksA/TraR C4-type" evidence="5">
    <location>
        <begin position="90"/>
        <end position="118"/>
    </location>
</feature>
<keyword evidence="1" id="KW-0479">Metal-binding</keyword>
<dbReference type="NCBIfam" id="TIGR02890">
    <property type="entry name" value="bacill_yteA"/>
    <property type="match status" value="1"/>
</dbReference>
<protein>
    <submittedName>
        <fullName evidence="6">TraR/DksA C4-type zinc finger protein</fullName>
    </submittedName>
</protein>
<evidence type="ECO:0000256" key="2">
    <source>
        <dbReference type="ARBA" id="ARBA00022771"/>
    </source>
</evidence>
<dbReference type="SUPFAM" id="SSF109635">
    <property type="entry name" value="DnaK suppressor protein DksA, alpha-hairpin domain"/>
    <property type="match status" value="1"/>
</dbReference>
<dbReference type="RefSeq" id="WP_377602646.1">
    <property type="nucleotide sequence ID" value="NZ_JBHUME010000007.1"/>
</dbReference>
<keyword evidence="3" id="KW-0862">Zinc</keyword>
<dbReference type="InterPro" id="IPR037187">
    <property type="entry name" value="DnaK_N"/>
</dbReference>
<evidence type="ECO:0000259" key="5">
    <source>
        <dbReference type="Pfam" id="PF01258"/>
    </source>
</evidence>
<organism evidence="6 7">
    <name type="scientific">Paenibacillus gansuensis</name>
    <dbReference type="NCBI Taxonomy" id="306542"/>
    <lineage>
        <taxon>Bacteria</taxon>
        <taxon>Bacillati</taxon>
        <taxon>Bacillota</taxon>
        <taxon>Bacilli</taxon>
        <taxon>Bacillales</taxon>
        <taxon>Paenibacillaceae</taxon>
        <taxon>Paenibacillus</taxon>
    </lineage>
</organism>
<dbReference type="EMBL" id="JBHUME010000007">
    <property type="protein sequence ID" value="MFD2612828.1"/>
    <property type="molecule type" value="Genomic_DNA"/>
</dbReference>
<keyword evidence="2" id="KW-0863">Zinc-finger</keyword>
<dbReference type="InterPro" id="IPR000962">
    <property type="entry name" value="Znf_DskA_TraR"/>
</dbReference>
<sequence>MKQLDKEQLAALQQSLMHEKQELERHFEINENFNLGDSMRVQTSELSNYDNHPGDLGTEMFERAKDIALNENAERQLYQVNQALEAMESGTYGICQLCHAEIPYDRLEAMPTAIYCKEHVPEPNISDRRPIEEKMLNPPFGRTSLDEYDNKDEQNQFDGEDAWQIVESWGSSNSPAMQEGDFISDYDSMYIEADENEGYVEPIESFLATDLYGNEVTVVRNREYRKYLANREGEGLLEPDRYDDVDEDPYR</sequence>
<evidence type="ECO:0000256" key="3">
    <source>
        <dbReference type="ARBA" id="ARBA00022833"/>
    </source>
</evidence>
<dbReference type="PANTHER" id="PTHR33823:SF4">
    <property type="entry name" value="GENERAL STRESS PROTEIN 16O"/>
    <property type="match status" value="1"/>
</dbReference>
<evidence type="ECO:0000256" key="4">
    <source>
        <dbReference type="PROSITE-ProRule" id="PRU00510"/>
    </source>
</evidence>
<comment type="caution">
    <text evidence="6">The sequence shown here is derived from an EMBL/GenBank/DDBJ whole genome shotgun (WGS) entry which is preliminary data.</text>
</comment>
<comment type="caution">
    <text evidence="4">Lacks conserved residue(s) required for the propagation of feature annotation.</text>
</comment>
<accession>A0ABW5PCU3</accession>
<dbReference type="InterPro" id="IPR014240">
    <property type="entry name" value="YteA"/>
</dbReference>
<evidence type="ECO:0000313" key="6">
    <source>
        <dbReference type="EMBL" id="MFD2612828.1"/>
    </source>
</evidence>
<dbReference type="Proteomes" id="UP001597541">
    <property type="component" value="Unassembled WGS sequence"/>
</dbReference>
<name>A0ABW5PCU3_9BACL</name>
<gene>
    <name evidence="6" type="ORF">ACFSUF_10380</name>
</gene>
<keyword evidence="7" id="KW-1185">Reference proteome</keyword>
<evidence type="ECO:0000256" key="1">
    <source>
        <dbReference type="ARBA" id="ARBA00022723"/>
    </source>
</evidence>
<evidence type="ECO:0000313" key="7">
    <source>
        <dbReference type="Proteomes" id="UP001597541"/>
    </source>
</evidence>
<dbReference type="PANTHER" id="PTHR33823">
    <property type="entry name" value="RNA POLYMERASE-BINDING TRANSCRIPTION FACTOR DKSA-RELATED"/>
    <property type="match status" value="1"/>
</dbReference>
<dbReference type="PROSITE" id="PS51128">
    <property type="entry name" value="ZF_DKSA_2"/>
    <property type="match status" value="1"/>
</dbReference>
<dbReference type="Pfam" id="PF01258">
    <property type="entry name" value="zf-dskA_traR"/>
    <property type="match status" value="1"/>
</dbReference>
<proteinExistence type="predicted"/>